<comment type="subcellular location">
    <subcellularLocation>
        <location evidence="1">Cell outer membrane</location>
        <topology evidence="1">Multi-pass membrane protein</topology>
    </subcellularLocation>
</comment>
<evidence type="ECO:0000256" key="9">
    <source>
        <dbReference type="ARBA" id="ARBA00023136"/>
    </source>
</evidence>
<evidence type="ECO:0000256" key="1">
    <source>
        <dbReference type="ARBA" id="ARBA00004571"/>
    </source>
</evidence>
<evidence type="ECO:0000313" key="13">
    <source>
        <dbReference type="EMBL" id="GAK43691.1"/>
    </source>
</evidence>
<dbReference type="SUPFAM" id="SSF56935">
    <property type="entry name" value="Porins"/>
    <property type="match status" value="1"/>
</dbReference>
<dbReference type="InterPro" id="IPR033900">
    <property type="entry name" value="Gram_neg_porin_domain"/>
</dbReference>
<sequence length="373" mass="37928">MKKTLLGTTALVTAGLVAGPALASDPLNVTVSGSLITGFYFVDSDGNNDDTKVPVVARDLTVNAEGTLDNGLVAGATLMLELGDDEGAAAPANDDATFQEVFAYLEGGFGRTEIGATDSASFKMHYSSPWFVPGNGVDSPNIFNGGPQTAGGLAATPSSRTSTYALLTEDDNKISYFTPRLAGFQLGVSYTPDVNGNNPVANGFGVSAQNSGVEEVFEIAANYAGEFGAVSVGIDGFYGTGDAPAAGGGDPEEWGVGANLGFAGFTLGGAWYQNEDIARGTQSTALSGDETEVWTAGLAYGSGPWTVGTAYLESTGERTGVADTSVEFWQIGGGYSLGAGVDLGLDIQLIEDDNGAGVTTDSESAGIVLAISF</sequence>
<evidence type="ECO:0000256" key="10">
    <source>
        <dbReference type="ARBA" id="ARBA00023237"/>
    </source>
</evidence>
<dbReference type="Proteomes" id="UP000028702">
    <property type="component" value="Unassembled WGS sequence"/>
</dbReference>
<evidence type="ECO:0000259" key="12">
    <source>
        <dbReference type="Pfam" id="PF13609"/>
    </source>
</evidence>
<name>A0A081B6M3_9HYPH</name>
<evidence type="ECO:0000313" key="14">
    <source>
        <dbReference type="Proteomes" id="UP000028702"/>
    </source>
</evidence>
<gene>
    <name evidence="13" type="ORF">M2A_0190</name>
</gene>
<dbReference type="InterPro" id="IPR023614">
    <property type="entry name" value="Porin_dom_sf"/>
</dbReference>
<comment type="subunit">
    <text evidence="2">Homotrimer.</text>
</comment>
<keyword evidence="5" id="KW-0812">Transmembrane</keyword>
<proteinExistence type="predicted"/>
<dbReference type="STRING" id="1333998.M2A_0190"/>
<keyword evidence="4" id="KW-1134">Transmembrane beta strand</keyword>
<keyword evidence="10" id="KW-0998">Cell outer membrane</keyword>
<dbReference type="InterPro" id="IPR050298">
    <property type="entry name" value="Gram-neg_bact_OMP"/>
</dbReference>
<evidence type="ECO:0000256" key="7">
    <source>
        <dbReference type="ARBA" id="ARBA00023065"/>
    </source>
</evidence>
<feature type="domain" description="Porin" evidence="12">
    <location>
        <begin position="8"/>
        <end position="354"/>
    </location>
</feature>
<dbReference type="AlphaFoldDB" id="A0A081B6M3"/>
<evidence type="ECO:0000256" key="6">
    <source>
        <dbReference type="ARBA" id="ARBA00022729"/>
    </source>
</evidence>
<dbReference type="GO" id="GO:0015288">
    <property type="term" value="F:porin activity"/>
    <property type="evidence" value="ECO:0007669"/>
    <property type="project" value="UniProtKB-KW"/>
</dbReference>
<dbReference type="Pfam" id="PF13609">
    <property type="entry name" value="Porin_4"/>
    <property type="match status" value="1"/>
</dbReference>
<reference evidence="13 14" key="1">
    <citation type="submission" date="2014-07" db="EMBL/GenBank/DDBJ databases">
        <title>Tepidicaulis marinum gen. nov., sp. nov., a novel marine bacterium denitrifying nitrate to nitrous oxide strictly under microaerobic conditions.</title>
        <authorList>
            <person name="Takeuchi M."/>
            <person name="Yamagishi T."/>
            <person name="Kamagata Y."/>
            <person name="Oshima K."/>
            <person name="Hattori M."/>
            <person name="Katayama T."/>
            <person name="Hanada S."/>
            <person name="Tamaki H."/>
            <person name="Marumo K."/>
            <person name="Maeda H."/>
            <person name="Nedachi M."/>
            <person name="Iwasaki W."/>
            <person name="Suwa Y."/>
            <person name="Sakata S."/>
        </authorList>
    </citation>
    <scope>NUCLEOTIDE SEQUENCE [LARGE SCALE GENOMIC DNA]</scope>
    <source>
        <strain evidence="13 14">MA2</strain>
    </source>
</reference>
<keyword evidence="3" id="KW-0813">Transport</keyword>
<evidence type="ECO:0000256" key="5">
    <source>
        <dbReference type="ARBA" id="ARBA00022692"/>
    </source>
</evidence>
<dbReference type="RefSeq" id="WP_045441804.1">
    <property type="nucleotide sequence ID" value="NZ_BBIO01000001.1"/>
</dbReference>
<dbReference type="eggNOG" id="COG3203">
    <property type="taxonomic scope" value="Bacteria"/>
</dbReference>
<feature type="chain" id="PRO_5001754826" evidence="11">
    <location>
        <begin position="24"/>
        <end position="373"/>
    </location>
</feature>
<protein>
    <submittedName>
        <fullName evidence="13">Porin</fullName>
    </submittedName>
</protein>
<dbReference type="PANTHER" id="PTHR34501">
    <property type="entry name" value="PROTEIN YDDL-RELATED"/>
    <property type="match status" value="1"/>
</dbReference>
<evidence type="ECO:0000256" key="8">
    <source>
        <dbReference type="ARBA" id="ARBA00023114"/>
    </source>
</evidence>
<evidence type="ECO:0000256" key="2">
    <source>
        <dbReference type="ARBA" id="ARBA00011233"/>
    </source>
</evidence>
<dbReference type="Gene3D" id="2.40.160.10">
    <property type="entry name" value="Porin"/>
    <property type="match status" value="1"/>
</dbReference>
<dbReference type="EMBL" id="BBIO01000001">
    <property type="protein sequence ID" value="GAK43691.1"/>
    <property type="molecule type" value="Genomic_DNA"/>
</dbReference>
<organism evidence="13 14">
    <name type="scientific">Tepidicaulis marinus</name>
    <dbReference type="NCBI Taxonomy" id="1333998"/>
    <lineage>
        <taxon>Bacteria</taxon>
        <taxon>Pseudomonadati</taxon>
        <taxon>Pseudomonadota</taxon>
        <taxon>Alphaproteobacteria</taxon>
        <taxon>Hyphomicrobiales</taxon>
        <taxon>Parvibaculaceae</taxon>
        <taxon>Tepidicaulis</taxon>
    </lineage>
</organism>
<accession>A0A081B6M3</accession>
<dbReference type="GO" id="GO:0009279">
    <property type="term" value="C:cell outer membrane"/>
    <property type="evidence" value="ECO:0007669"/>
    <property type="project" value="UniProtKB-SubCell"/>
</dbReference>
<keyword evidence="9" id="KW-0472">Membrane</keyword>
<keyword evidence="7" id="KW-0406">Ion transport</keyword>
<dbReference type="PANTHER" id="PTHR34501:SF9">
    <property type="entry name" value="MAJOR OUTER MEMBRANE PROTEIN P.IA"/>
    <property type="match status" value="1"/>
</dbReference>
<feature type="signal peptide" evidence="11">
    <location>
        <begin position="1"/>
        <end position="23"/>
    </location>
</feature>
<keyword evidence="8" id="KW-0626">Porin</keyword>
<keyword evidence="6 11" id="KW-0732">Signal</keyword>
<dbReference type="GO" id="GO:0006811">
    <property type="term" value="P:monoatomic ion transport"/>
    <property type="evidence" value="ECO:0007669"/>
    <property type="project" value="UniProtKB-KW"/>
</dbReference>
<keyword evidence="14" id="KW-1185">Reference proteome</keyword>
<dbReference type="GO" id="GO:0046930">
    <property type="term" value="C:pore complex"/>
    <property type="evidence" value="ECO:0007669"/>
    <property type="project" value="UniProtKB-KW"/>
</dbReference>
<evidence type="ECO:0000256" key="4">
    <source>
        <dbReference type="ARBA" id="ARBA00022452"/>
    </source>
</evidence>
<comment type="caution">
    <text evidence="13">The sequence shown here is derived from an EMBL/GenBank/DDBJ whole genome shotgun (WGS) entry which is preliminary data.</text>
</comment>
<evidence type="ECO:0000256" key="11">
    <source>
        <dbReference type="SAM" id="SignalP"/>
    </source>
</evidence>
<evidence type="ECO:0000256" key="3">
    <source>
        <dbReference type="ARBA" id="ARBA00022448"/>
    </source>
</evidence>